<protein>
    <recommendedName>
        <fullName evidence="1">C-type lectin domain-containing protein</fullName>
    </recommendedName>
</protein>
<organism evidence="2 3">
    <name type="scientific">Chlorella ohadii</name>
    <dbReference type="NCBI Taxonomy" id="2649997"/>
    <lineage>
        <taxon>Eukaryota</taxon>
        <taxon>Viridiplantae</taxon>
        <taxon>Chlorophyta</taxon>
        <taxon>core chlorophytes</taxon>
        <taxon>Trebouxiophyceae</taxon>
        <taxon>Chlorellales</taxon>
        <taxon>Chlorellaceae</taxon>
        <taxon>Chlorella clade</taxon>
        <taxon>Chlorella</taxon>
    </lineage>
</organism>
<name>A0AAD5H307_9CHLO</name>
<accession>A0AAD5H307</accession>
<gene>
    <name evidence="2" type="ORF">COHA_007923</name>
</gene>
<evidence type="ECO:0000259" key="1">
    <source>
        <dbReference type="PROSITE" id="PS50041"/>
    </source>
</evidence>
<evidence type="ECO:0000313" key="2">
    <source>
        <dbReference type="EMBL" id="KAI7838355.1"/>
    </source>
</evidence>
<dbReference type="InterPro" id="IPR016187">
    <property type="entry name" value="CTDL_fold"/>
</dbReference>
<feature type="domain" description="C-type lectin" evidence="1">
    <location>
        <begin position="41"/>
        <end position="113"/>
    </location>
</feature>
<proteinExistence type="predicted"/>
<reference evidence="2" key="1">
    <citation type="submission" date="2020-11" db="EMBL/GenBank/DDBJ databases">
        <title>Chlorella ohadii genome sequencing and assembly.</title>
        <authorList>
            <person name="Murik O."/>
            <person name="Treves H."/>
            <person name="Kedem I."/>
            <person name="Shotland Y."/>
            <person name="Kaplan A."/>
        </authorList>
    </citation>
    <scope>NUCLEOTIDE SEQUENCE</scope>
    <source>
        <strain evidence="2">1</strain>
    </source>
</reference>
<dbReference type="PROSITE" id="PS50041">
    <property type="entry name" value="C_TYPE_LECTIN_2"/>
    <property type="match status" value="1"/>
</dbReference>
<dbReference type="InterPro" id="IPR001304">
    <property type="entry name" value="C-type_lectin-like"/>
</dbReference>
<dbReference type="SUPFAM" id="SSF56436">
    <property type="entry name" value="C-type lectin-like"/>
    <property type="match status" value="1"/>
</dbReference>
<dbReference type="AlphaFoldDB" id="A0AAD5H307"/>
<dbReference type="Gene3D" id="3.10.100.10">
    <property type="entry name" value="Mannose-Binding Protein A, subunit A"/>
    <property type="match status" value="1"/>
</dbReference>
<comment type="caution">
    <text evidence="2">The sequence shown here is derived from an EMBL/GenBank/DDBJ whole genome shotgun (WGS) entry which is preliminary data.</text>
</comment>
<evidence type="ECO:0000313" key="3">
    <source>
        <dbReference type="Proteomes" id="UP001205105"/>
    </source>
</evidence>
<dbReference type="CDD" id="cd00037">
    <property type="entry name" value="CLECT"/>
    <property type="match status" value="1"/>
</dbReference>
<keyword evidence="3" id="KW-1185">Reference proteome</keyword>
<sequence>MYPCLQYLWVANNPTAPASSCPFCSCDTPSSQRCWWAFVGFWGNSTDRSTWRWLDPFPSNATFQPPWEAGQPNYCGQPRNEKSCAALWALGNLTHALQLGDLPCNCSMPYICKAEVGANVAGCPFPDGTVIRCDISSDGSNYKIQDGRKRGYPGPPAVAFDHAVVTINAPEVCSLRDRCPDGEPMPMPPVPYLLKQRDAITNWAAFKAGNNITGWDESTEVCRWSYIHCRQDHAYAVTFSCAYSKTGCTPRAIGTLAPDLARAK</sequence>
<dbReference type="Proteomes" id="UP001205105">
    <property type="component" value="Unassembled WGS sequence"/>
</dbReference>
<dbReference type="InterPro" id="IPR016186">
    <property type="entry name" value="C-type_lectin-like/link_sf"/>
</dbReference>
<dbReference type="EMBL" id="JADXDR010000129">
    <property type="protein sequence ID" value="KAI7838355.1"/>
    <property type="molecule type" value="Genomic_DNA"/>
</dbReference>